<gene>
    <name evidence="4" type="ORF">SYK_23870</name>
</gene>
<dbReference type="EMBL" id="AP026709">
    <property type="protein sequence ID" value="BDQ38027.1"/>
    <property type="molecule type" value="Genomic_DNA"/>
</dbReference>
<reference evidence="4 5" key="1">
    <citation type="submission" date="2022-08" db="EMBL/GenBank/DDBJ databases">
        <title>Genome Sequence of the sulphate-reducing bacterium, Pseudodesulfovibrio sp. SYK.</title>
        <authorList>
            <person name="Kondo R."/>
            <person name="Kataoka T."/>
        </authorList>
    </citation>
    <scope>NUCLEOTIDE SEQUENCE [LARGE SCALE GENOMIC DNA]</scope>
    <source>
        <strain evidence="4 5">SYK</strain>
    </source>
</reference>
<dbReference type="PANTHER" id="PTHR12526">
    <property type="entry name" value="GLYCOSYLTRANSFERASE"/>
    <property type="match status" value="1"/>
</dbReference>
<dbReference type="CDD" id="cd03801">
    <property type="entry name" value="GT4_PimA-like"/>
    <property type="match status" value="1"/>
</dbReference>
<evidence type="ECO:0000313" key="4">
    <source>
        <dbReference type="EMBL" id="BDQ38027.1"/>
    </source>
</evidence>
<feature type="domain" description="Glycosyl transferase family 1" evidence="3">
    <location>
        <begin position="202"/>
        <end position="341"/>
    </location>
</feature>
<proteinExistence type="predicted"/>
<keyword evidence="1" id="KW-0328">Glycosyltransferase</keyword>
<sequence length="541" mass="61033">MAKKQRIWGTLDPFFEAGPVLGRMVANTTFLRALLDADPFDEYHFFLSGRKERDAVGKALREIVPALMEAGRVRLMLRHELAGMLTQAHYHCFHLSDCITSQPFMARMRNRYSEHIFPVTGPIHSLSYCNYGTAFLQHLWPGTTRRDSIVCTSRAGKKVVEQYFDWLRNGFGLTEISYPAPLLTRIPLAVDTSILTPGHKRENGPVRLLVFGRISHHSKMDVVPLIRAVHRLVQDGMDPAGVEIVLAGWADEDDNVRTTLTNLAANAGIALHIHLRPDEKQKLELFRSADIFVSIADNPQETFGITLVEAGAFGLPVVASDYDGYKDIVEHGKTGLLVRTTGSDSTPDVDLEAPLTFDSDYHLRLSQRTAVDIPLLADALKRLIESSDLRQSMGVAGRKRVEEMFSWPTVIKQYVELWDSLWSEPVDADSLRERTHPLAPEFGRIFGHYTSDVLRDETMLKTGRTGEAFYRGRDFPNLYAGLDMAIDMEIVKKLAFFGRKPVDTHTLIRKASEVAPTMDDTQIKNHILWALKQDILEHTDK</sequence>
<dbReference type="InterPro" id="IPR001296">
    <property type="entry name" value="Glyco_trans_1"/>
</dbReference>
<accession>A0ABN6S7E4</accession>
<dbReference type="PANTHER" id="PTHR12526:SF510">
    <property type="entry name" value="D-INOSITOL 3-PHOSPHATE GLYCOSYLTRANSFERASE"/>
    <property type="match status" value="1"/>
</dbReference>
<dbReference type="Gene3D" id="3.40.50.2000">
    <property type="entry name" value="Glycogen Phosphorylase B"/>
    <property type="match status" value="1"/>
</dbReference>
<dbReference type="Proteomes" id="UP001317742">
    <property type="component" value="Chromosome"/>
</dbReference>
<dbReference type="RefSeq" id="WP_281760535.1">
    <property type="nucleotide sequence ID" value="NZ_AP026709.1"/>
</dbReference>
<evidence type="ECO:0000256" key="2">
    <source>
        <dbReference type="ARBA" id="ARBA00022679"/>
    </source>
</evidence>
<dbReference type="SUPFAM" id="SSF53756">
    <property type="entry name" value="UDP-Glycosyltransferase/glycogen phosphorylase"/>
    <property type="match status" value="1"/>
</dbReference>
<keyword evidence="2 4" id="KW-0808">Transferase</keyword>
<evidence type="ECO:0000313" key="5">
    <source>
        <dbReference type="Proteomes" id="UP001317742"/>
    </source>
</evidence>
<name>A0ABN6S7E4_9BACT</name>
<dbReference type="GO" id="GO:0016740">
    <property type="term" value="F:transferase activity"/>
    <property type="evidence" value="ECO:0007669"/>
    <property type="project" value="UniProtKB-KW"/>
</dbReference>
<protein>
    <submittedName>
        <fullName evidence="4">Glycosyl transferase</fullName>
    </submittedName>
</protein>
<evidence type="ECO:0000256" key="1">
    <source>
        <dbReference type="ARBA" id="ARBA00022676"/>
    </source>
</evidence>
<keyword evidence="5" id="KW-1185">Reference proteome</keyword>
<dbReference type="Pfam" id="PF00534">
    <property type="entry name" value="Glycos_transf_1"/>
    <property type="match status" value="1"/>
</dbReference>
<evidence type="ECO:0000259" key="3">
    <source>
        <dbReference type="Pfam" id="PF00534"/>
    </source>
</evidence>
<organism evidence="4 5">
    <name type="scientific">Pseudodesulfovibrio nedwellii</name>
    <dbReference type="NCBI Taxonomy" id="2973072"/>
    <lineage>
        <taxon>Bacteria</taxon>
        <taxon>Pseudomonadati</taxon>
        <taxon>Thermodesulfobacteriota</taxon>
        <taxon>Desulfovibrionia</taxon>
        <taxon>Desulfovibrionales</taxon>
        <taxon>Desulfovibrionaceae</taxon>
    </lineage>
</organism>